<sequence length="50" mass="5250">MAALPSEPVGDREDETSGLLAELAELLEAEHGPVPEDLLAEAEAAWPDHG</sequence>
<organism evidence="1 2">
    <name type="scientific">Thermopolyspora flexuosa</name>
    <dbReference type="NCBI Taxonomy" id="103836"/>
    <lineage>
        <taxon>Bacteria</taxon>
        <taxon>Bacillati</taxon>
        <taxon>Actinomycetota</taxon>
        <taxon>Actinomycetes</taxon>
        <taxon>Streptosporangiales</taxon>
        <taxon>Streptosporangiaceae</taxon>
        <taxon>Thermopolyspora</taxon>
    </lineage>
</organism>
<proteinExistence type="predicted"/>
<name>A0A543IVD8_9ACTN</name>
<accession>A0A543IVD8</accession>
<dbReference type="AlphaFoldDB" id="A0A543IVD8"/>
<gene>
    <name evidence="1" type="ORF">FHX40_1220</name>
</gene>
<evidence type="ECO:0000313" key="2">
    <source>
        <dbReference type="Proteomes" id="UP000319213"/>
    </source>
</evidence>
<comment type="caution">
    <text evidence="1">The sequence shown here is derived from an EMBL/GenBank/DDBJ whole genome shotgun (WGS) entry which is preliminary data.</text>
</comment>
<protein>
    <submittedName>
        <fullName evidence="1">Uncharacterized protein</fullName>
    </submittedName>
</protein>
<dbReference type="EMBL" id="VFPQ01000001">
    <property type="protein sequence ID" value="TQM74542.1"/>
    <property type="molecule type" value="Genomic_DNA"/>
</dbReference>
<dbReference type="RefSeq" id="WP_170198654.1">
    <property type="nucleotide sequence ID" value="NZ_BMPV01000003.1"/>
</dbReference>
<dbReference type="Proteomes" id="UP000319213">
    <property type="component" value="Unassembled WGS sequence"/>
</dbReference>
<reference evidence="1 2" key="1">
    <citation type="submission" date="2019-06" db="EMBL/GenBank/DDBJ databases">
        <title>Sequencing the genomes of 1000 actinobacteria strains.</title>
        <authorList>
            <person name="Klenk H.-P."/>
        </authorList>
    </citation>
    <scope>NUCLEOTIDE SEQUENCE [LARGE SCALE GENOMIC DNA]</scope>
    <source>
        <strain evidence="1 2">DSM 43186</strain>
    </source>
</reference>
<keyword evidence="2" id="KW-1185">Reference proteome</keyword>
<evidence type="ECO:0000313" key="1">
    <source>
        <dbReference type="EMBL" id="TQM74542.1"/>
    </source>
</evidence>